<sequence>MIDEHNLKKVSWTLLTFLLSMMALGPSNLEYFWHLYLVVALLAILWTLYLVYFCERFTAYMISLVVAFLGAFCLPVCSVAYLAAGSIWGKEGLVPLLLGCAPVGITLLIYYVLAKGRPSFHPFEYNGLKVQPRYQDRQRATASYNPVLVAAATTLAASITINSLGHLTAAMVAMVGLQAFCIAALFHARHIIRGLRALRLQEQSMPTPYTFMQIDQIREARRRWYLSRWFSRRSRLGGRRRMTDCSMIRLNLVWWVSRVADL</sequence>
<evidence type="ECO:0000256" key="1">
    <source>
        <dbReference type="SAM" id="Phobius"/>
    </source>
</evidence>
<accession>A0A1C2E0Q1</accession>
<dbReference type="Proteomes" id="UP000095143">
    <property type="component" value="Unassembled WGS sequence"/>
</dbReference>
<feature type="transmembrane region" description="Helical" evidence="1">
    <location>
        <begin position="31"/>
        <end position="52"/>
    </location>
</feature>
<keyword evidence="1" id="KW-0812">Transmembrane</keyword>
<feature type="transmembrane region" description="Helical" evidence="1">
    <location>
        <begin position="59"/>
        <end position="81"/>
    </location>
</feature>
<keyword evidence="1" id="KW-1133">Transmembrane helix</keyword>
<feature type="transmembrane region" description="Helical" evidence="1">
    <location>
        <begin position="93"/>
        <end position="113"/>
    </location>
</feature>
<evidence type="ECO:0000313" key="3">
    <source>
        <dbReference type="Proteomes" id="UP000095143"/>
    </source>
</evidence>
<dbReference type="RefSeq" id="WP_065988952.1">
    <property type="nucleotide sequence ID" value="NZ_MDEN01000062.1"/>
</dbReference>
<keyword evidence="1" id="KW-0472">Membrane</keyword>
<name>A0A1C2E0Q1_9PSED</name>
<dbReference type="EMBL" id="MDEN01000062">
    <property type="protein sequence ID" value="OCX20505.1"/>
    <property type="molecule type" value="Genomic_DNA"/>
</dbReference>
<comment type="caution">
    <text evidence="2">The sequence shown here is derived from an EMBL/GenBank/DDBJ whole genome shotgun (WGS) entry which is preliminary data.</text>
</comment>
<feature type="transmembrane region" description="Helical" evidence="1">
    <location>
        <begin position="167"/>
        <end position="186"/>
    </location>
</feature>
<proteinExistence type="predicted"/>
<organism evidence="2 3">
    <name type="scientific">Pseudomonas graminis</name>
    <dbReference type="NCBI Taxonomy" id="158627"/>
    <lineage>
        <taxon>Bacteria</taxon>
        <taxon>Pseudomonadati</taxon>
        <taxon>Pseudomonadota</taxon>
        <taxon>Gammaproteobacteria</taxon>
        <taxon>Pseudomonadales</taxon>
        <taxon>Pseudomonadaceae</taxon>
        <taxon>Pseudomonas</taxon>
    </lineage>
</organism>
<gene>
    <name evidence="2" type="ORF">BBI10_13180</name>
</gene>
<protein>
    <submittedName>
        <fullName evidence="2">Uncharacterized protein</fullName>
    </submittedName>
</protein>
<feature type="transmembrane region" description="Helical" evidence="1">
    <location>
        <begin position="142"/>
        <end position="161"/>
    </location>
</feature>
<reference evidence="2 3" key="1">
    <citation type="submission" date="2016-08" db="EMBL/GenBank/DDBJ databases">
        <title>Whole genome sequence of Pseudomonas graminis strain UASWS1507, a potential biological control agent for agriculture.</title>
        <authorList>
            <person name="Crovadore J."/>
            <person name="Calmin G."/>
            <person name="Chablais R."/>
            <person name="Cochard B."/>
            <person name="Lefort F."/>
        </authorList>
    </citation>
    <scope>NUCLEOTIDE SEQUENCE [LARGE SCALE GENOMIC DNA]</scope>
    <source>
        <strain evidence="2 3">UASWS1507</strain>
    </source>
</reference>
<evidence type="ECO:0000313" key="2">
    <source>
        <dbReference type="EMBL" id="OCX20505.1"/>
    </source>
</evidence>
<dbReference type="AlphaFoldDB" id="A0A1C2E0Q1"/>